<dbReference type="PIRSF" id="PIRSF004967">
    <property type="entry name" value="DPH1"/>
    <property type="match status" value="1"/>
</dbReference>
<dbReference type="InterPro" id="IPR016435">
    <property type="entry name" value="DPH1/DPH2"/>
</dbReference>
<evidence type="ECO:0000256" key="10">
    <source>
        <dbReference type="ARBA" id="ARBA00048403"/>
    </source>
</evidence>
<dbReference type="Gene3D" id="3.40.50.11840">
    <property type="entry name" value="Diphthamide synthesis DPH1/DPH2 domain 1"/>
    <property type="match status" value="1"/>
</dbReference>
<evidence type="ECO:0000313" key="12">
    <source>
        <dbReference type="EMBL" id="CAG6727910.1"/>
    </source>
</evidence>
<evidence type="ECO:0000256" key="4">
    <source>
        <dbReference type="ARBA" id="ARBA00021915"/>
    </source>
</evidence>
<keyword evidence="6 11" id="KW-0949">S-adenosyl-L-methionine</keyword>
<dbReference type="PANTHER" id="PTHR10762:SF1">
    <property type="entry name" value="2-(3-AMINO-3-CARBOXYPROPYL)HISTIDINE SYNTHASE SUBUNIT 1"/>
    <property type="match status" value="1"/>
</dbReference>
<dbReference type="GO" id="GO:0090560">
    <property type="term" value="F:2-(3-amino-3-carboxypropyl)histidine synthase activity"/>
    <property type="evidence" value="ECO:0007669"/>
    <property type="project" value="UniProtKB-UniRule"/>
</dbReference>
<comment type="similarity">
    <text evidence="2 11">Belongs to the DPH1/DPH2 family. DPH1 subfamily.</text>
</comment>
<dbReference type="SFLD" id="SFLDS00032">
    <property type="entry name" value="Radical_SAM_3-amino-3-carboxyp"/>
    <property type="match status" value="1"/>
</dbReference>
<sequence length="417" mass="46887">MSTSPDDSTVVVVKAKTERKVFRAPQIKSINKIPETILNDPKLKKLIEDLPSNYDFEIHKTVWRIQQLKAKRVALQMPEGLLMFALKICDIIEEFTKADTVIMGDVTYGACCVDDYTAKALGVDLLLHYGHSCLIPIDQTQGMRMLYIFVNINIDNLHLIDTIKFNFSTDTKLALVSTVQFISSLHAMTSRLRSDGYTILVPQIKPLSPGEVLGCTSPRIGKDEADALLYLGDGRFHLESIMISNPHLRAYRYDPYEKKITEEFYDHAVMKENRAKSMQRARQGTGPLGVILGTLGHQGSNTVLDHIQKRIKCSNRSFVSVLLSEIFPAKLDLFPQVSAWIQIACPRLSIDWGTCFNTPLLSSYEAMVMLGKTPMWTEVYPMDYYAKDSEGPWTPNHTPNPLAVSKCCGDCTKQTPS</sequence>
<dbReference type="EMBL" id="HBUF01375014">
    <property type="protein sequence ID" value="CAG6727909.1"/>
    <property type="molecule type" value="Transcribed_RNA"/>
</dbReference>
<dbReference type="InterPro" id="IPR035435">
    <property type="entry name" value="DPH1/DPH2_euk_archaea"/>
</dbReference>
<dbReference type="FunFam" id="3.40.50.11840:FF:000001">
    <property type="entry name" value="2-(3-amino-3-carboxypropyl)histidine synthase subunit 1"/>
    <property type="match status" value="1"/>
</dbReference>
<evidence type="ECO:0000256" key="8">
    <source>
        <dbReference type="ARBA" id="ARBA00023004"/>
    </source>
</evidence>
<protein>
    <recommendedName>
        <fullName evidence="4 11">2-(3-amino-3-carboxypropyl)histidine synthase subunit 1</fullName>
        <ecNumber evidence="3 11">2.5.1.108</ecNumber>
    </recommendedName>
</protein>
<dbReference type="EMBL" id="HBUF01375015">
    <property type="protein sequence ID" value="CAG6727910.1"/>
    <property type="molecule type" value="Transcribed_RNA"/>
</dbReference>
<dbReference type="NCBIfam" id="TIGR00322">
    <property type="entry name" value="diphth2_R"/>
    <property type="match status" value="1"/>
</dbReference>
<comment type="catalytic activity">
    <reaction evidence="10 11">
        <text>L-histidyl-[translation elongation factor 2] + S-adenosyl-L-methionine = 2-[(3S)-amino-3-carboxypropyl]-L-histidyl-[translation elongation factor 2] + S-methyl-5'-thioadenosine + H(+)</text>
        <dbReference type="Rhea" id="RHEA:36783"/>
        <dbReference type="Rhea" id="RHEA-COMP:9748"/>
        <dbReference type="Rhea" id="RHEA-COMP:9749"/>
        <dbReference type="ChEBI" id="CHEBI:15378"/>
        <dbReference type="ChEBI" id="CHEBI:17509"/>
        <dbReference type="ChEBI" id="CHEBI:29979"/>
        <dbReference type="ChEBI" id="CHEBI:59789"/>
        <dbReference type="ChEBI" id="CHEBI:73995"/>
        <dbReference type="EC" id="2.5.1.108"/>
    </reaction>
</comment>
<dbReference type="GO" id="GO:0046872">
    <property type="term" value="F:metal ion binding"/>
    <property type="evidence" value="ECO:0007669"/>
    <property type="project" value="UniProtKB-KW"/>
</dbReference>
<organism evidence="12">
    <name type="scientific">Cacopsylla melanoneura</name>
    <dbReference type="NCBI Taxonomy" id="428564"/>
    <lineage>
        <taxon>Eukaryota</taxon>
        <taxon>Metazoa</taxon>
        <taxon>Ecdysozoa</taxon>
        <taxon>Arthropoda</taxon>
        <taxon>Hexapoda</taxon>
        <taxon>Insecta</taxon>
        <taxon>Pterygota</taxon>
        <taxon>Neoptera</taxon>
        <taxon>Paraneoptera</taxon>
        <taxon>Hemiptera</taxon>
        <taxon>Sternorrhyncha</taxon>
        <taxon>Psylloidea</taxon>
        <taxon>Psyllidae</taxon>
        <taxon>Psyllinae</taxon>
        <taxon>Cacopsylla</taxon>
    </lineage>
</organism>
<dbReference type="Pfam" id="PF01866">
    <property type="entry name" value="Diphthamide_syn"/>
    <property type="match status" value="1"/>
</dbReference>
<dbReference type="EC" id="2.5.1.108" evidence="3 11"/>
<dbReference type="GO" id="GO:0017183">
    <property type="term" value="P:protein histidyl modification to diphthamide"/>
    <property type="evidence" value="ECO:0007669"/>
    <property type="project" value="UniProtKB-UniRule"/>
</dbReference>
<accession>A0A8D8YFN3</accession>
<dbReference type="EMBL" id="HBUF01375013">
    <property type="protein sequence ID" value="CAG6727908.1"/>
    <property type="molecule type" value="Transcribed_RNA"/>
</dbReference>
<comment type="function">
    <text evidence="11">Catalyzes the first step of diphthamide biosynthesis, a post-translational modification of histidine which occurs in elongation factor 2.</text>
</comment>
<dbReference type="GO" id="GO:0051539">
    <property type="term" value="F:4 iron, 4 sulfur cluster binding"/>
    <property type="evidence" value="ECO:0007669"/>
    <property type="project" value="UniProtKB-UniRule"/>
</dbReference>
<evidence type="ECO:0000256" key="11">
    <source>
        <dbReference type="PIRNR" id="PIRNR004967"/>
    </source>
</evidence>
<dbReference type="InterPro" id="IPR042263">
    <property type="entry name" value="DPH1/DPH2_1"/>
</dbReference>
<dbReference type="PANTHER" id="PTHR10762">
    <property type="entry name" value="DIPHTHAMIDE BIOSYNTHESIS PROTEIN"/>
    <property type="match status" value="1"/>
</dbReference>
<dbReference type="FunFam" id="3.40.50.11860:FF:000002">
    <property type="entry name" value="2-(3-amino-3-carboxypropyl)histidine synthase subunit 1"/>
    <property type="match status" value="1"/>
</dbReference>
<evidence type="ECO:0000256" key="6">
    <source>
        <dbReference type="ARBA" id="ARBA00022691"/>
    </source>
</evidence>
<comment type="pathway">
    <text evidence="1 11">Protein modification; peptidyl-diphthamide biosynthesis.</text>
</comment>
<dbReference type="Gene3D" id="3.40.50.11850">
    <property type="entry name" value="Diphthamide synthesis DPH1/DPH2 domain 2"/>
    <property type="match status" value="1"/>
</dbReference>
<proteinExistence type="inferred from homology"/>
<evidence type="ECO:0000256" key="5">
    <source>
        <dbReference type="ARBA" id="ARBA00022679"/>
    </source>
</evidence>
<comment type="cofactor">
    <cofactor evidence="11">
        <name>[4Fe-4S] cluster</name>
        <dbReference type="ChEBI" id="CHEBI:49883"/>
    </cofactor>
    <text evidence="11">Binds 1 [4Fe-4S] cluster per subunit. The cluster is coordinated with 3 cysteines and an exchangeable S-adenosyl-L-methionine.</text>
</comment>
<keyword evidence="5 11" id="KW-0808">Transferase</keyword>
<dbReference type="InterPro" id="IPR042265">
    <property type="entry name" value="DPH1/DPH2_3"/>
</dbReference>
<evidence type="ECO:0000256" key="1">
    <source>
        <dbReference type="ARBA" id="ARBA00005156"/>
    </source>
</evidence>
<name>A0A8D8YFN3_9HEMI</name>
<dbReference type="UniPathway" id="UPA00559"/>
<dbReference type="AlphaFoldDB" id="A0A8D8YFN3"/>
<dbReference type="InterPro" id="IPR042264">
    <property type="entry name" value="DPH1/DPH2_2"/>
</dbReference>
<evidence type="ECO:0000256" key="9">
    <source>
        <dbReference type="ARBA" id="ARBA00023014"/>
    </source>
</evidence>
<evidence type="ECO:0000256" key="7">
    <source>
        <dbReference type="ARBA" id="ARBA00022723"/>
    </source>
</evidence>
<reference evidence="12" key="1">
    <citation type="submission" date="2021-05" db="EMBL/GenBank/DDBJ databases">
        <authorList>
            <person name="Alioto T."/>
            <person name="Alioto T."/>
            <person name="Gomez Garrido J."/>
        </authorList>
    </citation>
    <scope>NUCLEOTIDE SEQUENCE</scope>
</reference>
<dbReference type="Gene3D" id="3.40.50.11860">
    <property type="entry name" value="Diphthamide synthesis DPH1/DPH2 domain 3"/>
    <property type="match status" value="1"/>
</dbReference>
<dbReference type="EMBL" id="HBUF01375016">
    <property type="protein sequence ID" value="CAG6727911.1"/>
    <property type="molecule type" value="Transcribed_RNA"/>
</dbReference>
<dbReference type="FunFam" id="3.40.50.11850:FF:000001">
    <property type="entry name" value="2-(3-amino-3-carboxypropyl)histidine synthase subunit 1"/>
    <property type="match status" value="1"/>
</dbReference>
<keyword evidence="7" id="KW-0479">Metal-binding</keyword>
<evidence type="ECO:0000256" key="3">
    <source>
        <dbReference type="ARBA" id="ARBA00012221"/>
    </source>
</evidence>
<keyword evidence="11" id="KW-0004">4Fe-4S</keyword>
<evidence type="ECO:0000256" key="2">
    <source>
        <dbReference type="ARBA" id="ARBA00010173"/>
    </source>
</evidence>
<keyword evidence="9" id="KW-0411">Iron-sulfur</keyword>
<keyword evidence="8" id="KW-0408">Iron</keyword>